<dbReference type="Proteomes" id="UP000009234">
    <property type="component" value="Chromosome"/>
</dbReference>
<sequence length="398" mass="43193">MAVVQRQIGAAALQSKLWTFDFVILCLSCLMYYFSFHSLIPTLPVYIQTRGGSEGMAGLSLAALTVSAVMIRPVTGWALDKYGRKRILLSGLLIFLIPSVFYTFMLPIVPLLLFRFMQGFGWGIGSTSQGALASDIIPRGRLGEGLGFFSLITSISLAAAPAMGLWLVEQFSFRTLFIISVLLTLASLLLSLKIRYPEGKSNDQTPKFVLIEKQALGPSLIMLLITIAYSSLLSFLALFIQQRGMSAAGVFFAAFAVTTFISRPLSGKIADRKGSKGYDLILYFGLLAIIASMIVIARTSSLGHLIGGGILFGLGFGSVQPILLLLAIKSVPAARSGAANATYWTAFDIGVAVGSVFWGIIANYFGYVTMYYLNIIPPLLALMLYYLNKKRIQGVFPC</sequence>
<evidence type="ECO:0000256" key="5">
    <source>
        <dbReference type="ARBA" id="ARBA00023136"/>
    </source>
</evidence>
<evidence type="ECO:0000313" key="9">
    <source>
        <dbReference type="Proteomes" id="UP000009234"/>
    </source>
</evidence>
<dbReference type="Pfam" id="PF07690">
    <property type="entry name" value="MFS_1"/>
    <property type="match status" value="1"/>
</dbReference>
<dbReference type="OrthoDB" id="9793283at2"/>
<evidence type="ECO:0000313" key="8">
    <source>
        <dbReference type="EMBL" id="AEG58717.1"/>
    </source>
</evidence>
<dbReference type="PROSITE" id="PS00216">
    <property type="entry name" value="SUGAR_TRANSPORT_1"/>
    <property type="match status" value="1"/>
</dbReference>
<feature type="transmembrane region" description="Helical" evidence="6">
    <location>
        <begin position="367"/>
        <end position="387"/>
    </location>
</feature>
<feature type="transmembrane region" description="Helical" evidence="6">
    <location>
        <begin position="340"/>
        <end position="361"/>
    </location>
</feature>
<feature type="transmembrane region" description="Helical" evidence="6">
    <location>
        <begin position="17"/>
        <end position="36"/>
    </location>
</feature>
<dbReference type="AlphaFoldDB" id="F6DQZ3"/>
<reference evidence="8 9" key="2">
    <citation type="journal article" date="2012" name="Stand. Genomic Sci.">
        <title>Complete genome sequence of the sulfate-reducing firmicute Desulfotomaculum ruminis type strain (DL(T)).</title>
        <authorList>
            <person name="Spring S."/>
            <person name="Visser M."/>
            <person name="Lu M."/>
            <person name="Copeland A."/>
            <person name="Lapidus A."/>
            <person name="Lucas S."/>
            <person name="Cheng J.F."/>
            <person name="Han C."/>
            <person name="Tapia R."/>
            <person name="Goodwin L.A."/>
            <person name="Pitluck S."/>
            <person name="Ivanova N."/>
            <person name="Land M."/>
            <person name="Hauser L."/>
            <person name="Larimer F."/>
            <person name="Rohde M."/>
            <person name="Goker M."/>
            <person name="Detter J.C."/>
            <person name="Kyrpides N.C."/>
            <person name="Woyke T."/>
            <person name="Schaap P.J."/>
            <person name="Plugge C.M."/>
            <person name="Muyzer G."/>
            <person name="Kuever J."/>
            <person name="Pereira I.A."/>
            <person name="Parshina S.N."/>
            <person name="Bernier-Latmani R."/>
            <person name="Stams A.J."/>
            <person name="Klenk H.P."/>
        </authorList>
    </citation>
    <scope>NUCLEOTIDE SEQUENCE [LARGE SCALE GENOMIC DNA]</scope>
    <source>
        <strain evidence="9">ATCC 23193 / DSM 2154 / NCIB 8452 / DL</strain>
    </source>
</reference>
<dbReference type="EMBL" id="CP002780">
    <property type="protein sequence ID" value="AEG58717.1"/>
    <property type="molecule type" value="Genomic_DNA"/>
</dbReference>
<protein>
    <submittedName>
        <fullName evidence="8">Major facilitator superfamily MFS_1</fullName>
    </submittedName>
</protein>
<dbReference type="InterPro" id="IPR036259">
    <property type="entry name" value="MFS_trans_sf"/>
</dbReference>
<keyword evidence="3 6" id="KW-0812">Transmembrane</keyword>
<evidence type="ECO:0000256" key="3">
    <source>
        <dbReference type="ARBA" id="ARBA00022692"/>
    </source>
</evidence>
<reference evidence="9" key="1">
    <citation type="submission" date="2011-05" db="EMBL/GenBank/DDBJ databases">
        <title>Complete sequence of Desulfotomaculum ruminis DSM 2154.</title>
        <authorList>
            <person name="Lucas S."/>
            <person name="Copeland A."/>
            <person name="Lapidus A."/>
            <person name="Cheng J.-F."/>
            <person name="Goodwin L."/>
            <person name="Pitluck S."/>
            <person name="Lu M."/>
            <person name="Detter J.C."/>
            <person name="Han C."/>
            <person name="Tapia R."/>
            <person name="Land M."/>
            <person name="Hauser L."/>
            <person name="Kyrpides N."/>
            <person name="Ivanova N."/>
            <person name="Mikhailova N."/>
            <person name="Pagani I."/>
            <person name="Stams A.J.M."/>
            <person name="Plugge C.M."/>
            <person name="Muyzer G."/>
            <person name="Kuever J."/>
            <person name="Parshina S.N."/>
            <person name="Ivanova A.E."/>
            <person name="Nazina T.N."/>
            <person name="Brambilla E."/>
            <person name="Spring S."/>
            <person name="Klenk H.-P."/>
            <person name="Woyke T."/>
        </authorList>
    </citation>
    <scope>NUCLEOTIDE SEQUENCE [LARGE SCALE GENOMIC DNA]</scope>
    <source>
        <strain evidence="9">ATCC 23193 / DSM 2154 / NCIB 8452 / DL</strain>
    </source>
</reference>
<evidence type="ECO:0000256" key="1">
    <source>
        <dbReference type="ARBA" id="ARBA00004651"/>
    </source>
</evidence>
<dbReference type="CDD" id="cd17489">
    <property type="entry name" value="MFS_YfcJ_like"/>
    <property type="match status" value="1"/>
</dbReference>
<keyword evidence="2" id="KW-0813">Transport</keyword>
<comment type="subcellular location">
    <subcellularLocation>
        <location evidence="1">Cell membrane</location>
        <topology evidence="1">Multi-pass membrane protein</topology>
    </subcellularLocation>
</comment>
<dbReference type="PROSITE" id="PS50850">
    <property type="entry name" value="MFS"/>
    <property type="match status" value="1"/>
</dbReference>
<dbReference type="SUPFAM" id="SSF103473">
    <property type="entry name" value="MFS general substrate transporter"/>
    <property type="match status" value="1"/>
</dbReference>
<feature type="transmembrane region" description="Helical" evidence="6">
    <location>
        <begin position="302"/>
        <end position="328"/>
    </location>
</feature>
<feature type="transmembrane region" description="Helical" evidence="6">
    <location>
        <begin position="173"/>
        <end position="194"/>
    </location>
</feature>
<feature type="transmembrane region" description="Helical" evidence="6">
    <location>
        <begin position="277"/>
        <end position="296"/>
    </location>
</feature>
<dbReference type="eggNOG" id="COG2814">
    <property type="taxonomic scope" value="Bacteria"/>
</dbReference>
<feature type="transmembrane region" description="Helical" evidence="6">
    <location>
        <begin position="145"/>
        <end position="167"/>
    </location>
</feature>
<gene>
    <name evidence="8" type="ordered locus">Desru_0428</name>
</gene>
<dbReference type="GO" id="GO:0022857">
    <property type="term" value="F:transmembrane transporter activity"/>
    <property type="evidence" value="ECO:0007669"/>
    <property type="project" value="InterPro"/>
</dbReference>
<feature type="transmembrane region" description="Helical" evidence="6">
    <location>
        <begin position="215"/>
        <end position="240"/>
    </location>
</feature>
<dbReference type="InterPro" id="IPR052714">
    <property type="entry name" value="MFS_Exporter"/>
</dbReference>
<feature type="transmembrane region" description="Helical" evidence="6">
    <location>
        <begin position="87"/>
        <end position="106"/>
    </location>
</feature>
<dbReference type="Gene3D" id="1.20.1250.20">
    <property type="entry name" value="MFS general substrate transporter like domains"/>
    <property type="match status" value="1"/>
</dbReference>
<evidence type="ECO:0000256" key="4">
    <source>
        <dbReference type="ARBA" id="ARBA00022989"/>
    </source>
</evidence>
<dbReference type="InterPro" id="IPR020846">
    <property type="entry name" value="MFS_dom"/>
</dbReference>
<keyword evidence="5 6" id="KW-0472">Membrane</keyword>
<dbReference type="InterPro" id="IPR005829">
    <property type="entry name" value="Sugar_transporter_CS"/>
</dbReference>
<feature type="transmembrane region" description="Helical" evidence="6">
    <location>
        <begin position="56"/>
        <end position="75"/>
    </location>
</feature>
<dbReference type="GO" id="GO:0005886">
    <property type="term" value="C:plasma membrane"/>
    <property type="evidence" value="ECO:0007669"/>
    <property type="project" value="UniProtKB-SubCell"/>
</dbReference>
<proteinExistence type="predicted"/>
<evidence type="ECO:0000259" key="7">
    <source>
        <dbReference type="PROSITE" id="PS50850"/>
    </source>
</evidence>
<name>F6DQZ3_DESRL</name>
<keyword evidence="4 6" id="KW-1133">Transmembrane helix</keyword>
<dbReference type="InterPro" id="IPR011701">
    <property type="entry name" value="MFS"/>
</dbReference>
<organism evidence="8 9">
    <name type="scientific">Desulforamulus ruminis (strain ATCC 23193 / DSM 2154 / NCIMB 8452 / DL)</name>
    <name type="common">Desulfotomaculum ruminis</name>
    <dbReference type="NCBI Taxonomy" id="696281"/>
    <lineage>
        <taxon>Bacteria</taxon>
        <taxon>Bacillati</taxon>
        <taxon>Bacillota</taxon>
        <taxon>Clostridia</taxon>
        <taxon>Eubacteriales</taxon>
        <taxon>Peptococcaceae</taxon>
        <taxon>Desulforamulus</taxon>
    </lineage>
</organism>
<evidence type="ECO:0000256" key="6">
    <source>
        <dbReference type="SAM" id="Phobius"/>
    </source>
</evidence>
<dbReference type="RefSeq" id="WP_013840492.1">
    <property type="nucleotide sequence ID" value="NC_015589.1"/>
</dbReference>
<keyword evidence="9" id="KW-1185">Reference proteome</keyword>
<dbReference type="PANTHER" id="PTHR23531:SF1">
    <property type="entry name" value="QUINOLENE RESISTANCE PROTEIN NORA"/>
    <property type="match status" value="1"/>
</dbReference>
<dbReference type="KEGG" id="dru:Desru_0428"/>
<evidence type="ECO:0000256" key="2">
    <source>
        <dbReference type="ARBA" id="ARBA00022448"/>
    </source>
</evidence>
<dbReference type="HOGENOM" id="CLU_001265_10_13_9"/>
<feature type="domain" description="Major facilitator superfamily (MFS) profile" evidence="7">
    <location>
        <begin position="21"/>
        <end position="393"/>
    </location>
</feature>
<dbReference type="PANTHER" id="PTHR23531">
    <property type="entry name" value="QUINOLENE RESISTANCE PROTEIN NORA"/>
    <property type="match status" value="1"/>
</dbReference>
<accession>F6DQZ3</accession>